<dbReference type="InterPro" id="IPR036291">
    <property type="entry name" value="NAD(P)-bd_dom_sf"/>
</dbReference>
<dbReference type="Pfam" id="PF03807">
    <property type="entry name" value="F420_oxidored"/>
    <property type="match status" value="1"/>
</dbReference>
<dbReference type="PIRSF" id="PIRSF000193">
    <property type="entry name" value="Pyrrol-5-carb_rd"/>
    <property type="match status" value="1"/>
</dbReference>
<feature type="domain" description="Pyrroline-5-carboxylate reductase catalytic N-terminal" evidence="4">
    <location>
        <begin position="5"/>
        <end position="105"/>
    </location>
</feature>
<dbReference type="FunFam" id="1.10.3730.10:FF:000001">
    <property type="entry name" value="Pyrroline-5-carboxylate reductase"/>
    <property type="match status" value="1"/>
</dbReference>
<evidence type="ECO:0000256" key="2">
    <source>
        <dbReference type="ARBA" id="ARBA00022857"/>
    </source>
</evidence>
<proteinExistence type="inferred from homology"/>
<dbReference type="Pfam" id="PF14748">
    <property type="entry name" value="P5CR_dimer"/>
    <property type="match status" value="1"/>
</dbReference>
<sequence length="275" mass="27999">MNSNRIAILGTGSMGGAILHGLIASGIEAADISVSTKSEASAATLREELGVSAYSLETNADANRAAVSGAHTVIVGVKPGYVLEVLDEVADSLSEDALVISVAAGITTAAMEATVSNPVVRAMPNTPSVVGRGVTGIAKGSRATGEDLATATKVFESVGKVLVIEESQIDALSTISGSGPAYVFFLIEQFTATAVSMGFTGEQAEVMVHDTFLGASELLAASGKSPEELRRQVTSPNGTTMRAIAVLEEANLKATFDKATAAALARAKEIAEGNL</sequence>
<evidence type="ECO:0000256" key="3">
    <source>
        <dbReference type="ARBA" id="ARBA00023002"/>
    </source>
</evidence>
<dbReference type="NCBIfam" id="TIGR00112">
    <property type="entry name" value="proC"/>
    <property type="match status" value="1"/>
</dbReference>
<dbReference type="HAMAP" id="MF_01925">
    <property type="entry name" value="P5C_reductase"/>
    <property type="match status" value="1"/>
</dbReference>
<dbReference type="Gene3D" id="3.40.50.720">
    <property type="entry name" value="NAD(P)-binding Rossmann-like Domain"/>
    <property type="match status" value="1"/>
</dbReference>
<dbReference type="PANTHER" id="PTHR11645">
    <property type="entry name" value="PYRROLINE-5-CARBOXYLATE REDUCTASE"/>
    <property type="match status" value="1"/>
</dbReference>
<dbReference type="AlphaFoldDB" id="A0A6J7JP81"/>
<comment type="similarity">
    <text evidence="1">Belongs to the pyrroline-5-carboxylate reductase family.</text>
</comment>
<dbReference type="SUPFAM" id="SSF51735">
    <property type="entry name" value="NAD(P)-binding Rossmann-fold domains"/>
    <property type="match status" value="1"/>
</dbReference>
<dbReference type="GO" id="GO:0004735">
    <property type="term" value="F:pyrroline-5-carboxylate reductase activity"/>
    <property type="evidence" value="ECO:0007669"/>
    <property type="project" value="InterPro"/>
</dbReference>
<dbReference type="PANTHER" id="PTHR11645:SF0">
    <property type="entry name" value="PYRROLINE-5-CARBOXYLATE REDUCTASE 3"/>
    <property type="match status" value="1"/>
</dbReference>
<reference evidence="6" key="1">
    <citation type="submission" date="2020-05" db="EMBL/GenBank/DDBJ databases">
        <authorList>
            <person name="Chiriac C."/>
            <person name="Salcher M."/>
            <person name="Ghai R."/>
            <person name="Kavagutti S V."/>
        </authorList>
    </citation>
    <scope>NUCLEOTIDE SEQUENCE</scope>
</reference>
<evidence type="ECO:0000256" key="1">
    <source>
        <dbReference type="ARBA" id="ARBA00005525"/>
    </source>
</evidence>
<dbReference type="InterPro" id="IPR028939">
    <property type="entry name" value="P5C_Rdtase_cat_N"/>
</dbReference>
<organism evidence="6">
    <name type="scientific">freshwater metagenome</name>
    <dbReference type="NCBI Taxonomy" id="449393"/>
    <lineage>
        <taxon>unclassified sequences</taxon>
        <taxon>metagenomes</taxon>
        <taxon>ecological metagenomes</taxon>
    </lineage>
</organism>
<dbReference type="InterPro" id="IPR029036">
    <property type="entry name" value="P5CR_dimer"/>
</dbReference>
<keyword evidence="3" id="KW-0560">Oxidoreductase</keyword>
<dbReference type="GO" id="GO:0055129">
    <property type="term" value="P:L-proline biosynthetic process"/>
    <property type="evidence" value="ECO:0007669"/>
    <property type="project" value="TreeGrafter"/>
</dbReference>
<dbReference type="Gene3D" id="1.10.3730.10">
    <property type="entry name" value="ProC C-terminal domain-like"/>
    <property type="match status" value="1"/>
</dbReference>
<name>A0A6J7JP81_9ZZZZ</name>
<keyword evidence="2" id="KW-0521">NADP</keyword>
<evidence type="ECO:0000313" key="6">
    <source>
        <dbReference type="EMBL" id="CAB4944707.1"/>
    </source>
</evidence>
<protein>
    <submittedName>
        <fullName evidence="6">Unannotated protein</fullName>
    </submittedName>
</protein>
<dbReference type="SUPFAM" id="SSF48179">
    <property type="entry name" value="6-phosphogluconate dehydrogenase C-terminal domain-like"/>
    <property type="match status" value="1"/>
</dbReference>
<dbReference type="EMBL" id="CAFBNO010000001">
    <property type="protein sequence ID" value="CAB4944707.1"/>
    <property type="molecule type" value="Genomic_DNA"/>
</dbReference>
<evidence type="ECO:0000259" key="5">
    <source>
        <dbReference type="Pfam" id="PF14748"/>
    </source>
</evidence>
<accession>A0A6J7JP81</accession>
<dbReference type="InterPro" id="IPR008927">
    <property type="entry name" value="6-PGluconate_DH-like_C_sf"/>
</dbReference>
<gene>
    <name evidence="6" type="ORF">UFOPK3837_00036</name>
</gene>
<dbReference type="PROSITE" id="PS00521">
    <property type="entry name" value="P5CR"/>
    <property type="match status" value="1"/>
</dbReference>
<evidence type="ECO:0000259" key="4">
    <source>
        <dbReference type="Pfam" id="PF03807"/>
    </source>
</evidence>
<dbReference type="InterPro" id="IPR053790">
    <property type="entry name" value="P5CR-like_CS"/>
</dbReference>
<dbReference type="InterPro" id="IPR000304">
    <property type="entry name" value="Pyrroline-COOH_reductase"/>
</dbReference>
<feature type="domain" description="Pyrroline-5-carboxylate reductase dimerisation" evidence="5">
    <location>
        <begin position="166"/>
        <end position="269"/>
    </location>
</feature>